<evidence type="ECO:0000313" key="4">
    <source>
        <dbReference type="EMBL" id="GAW95877.1"/>
    </source>
</evidence>
<name>A0ABQ0MU26_9GAMM</name>
<dbReference type="InterPro" id="IPR001633">
    <property type="entry name" value="EAL_dom"/>
</dbReference>
<keyword evidence="1" id="KW-0812">Transmembrane</keyword>
<gene>
    <name evidence="4" type="ORF">MTCD1_01483</name>
</gene>
<dbReference type="EMBL" id="BDQM01000009">
    <property type="protein sequence ID" value="GAW95877.1"/>
    <property type="molecule type" value="Genomic_DNA"/>
</dbReference>
<dbReference type="Gene3D" id="3.20.20.450">
    <property type="entry name" value="EAL domain"/>
    <property type="match status" value="1"/>
</dbReference>
<dbReference type="RefSeq" id="WP_143760092.1">
    <property type="nucleotide sequence ID" value="NZ_BDQM01000009.1"/>
</dbReference>
<evidence type="ECO:0000313" key="5">
    <source>
        <dbReference type="Proteomes" id="UP000197068"/>
    </source>
</evidence>
<dbReference type="Pfam" id="PF00990">
    <property type="entry name" value="GGDEF"/>
    <property type="match status" value="1"/>
</dbReference>
<evidence type="ECO:0000259" key="2">
    <source>
        <dbReference type="PROSITE" id="PS50883"/>
    </source>
</evidence>
<dbReference type="CDD" id="cd01949">
    <property type="entry name" value="GGDEF"/>
    <property type="match status" value="1"/>
</dbReference>
<dbReference type="NCBIfam" id="TIGR00254">
    <property type="entry name" value="GGDEF"/>
    <property type="match status" value="1"/>
</dbReference>
<dbReference type="Gene3D" id="3.30.70.270">
    <property type="match status" value="1"/>
</dbReference>
<dbReference type="SMART" id="SM00052">
    <property type="entry name" value="EAL"/>
    <property type="match status" value="1"/>
</dbReference>
<evidence type="ECO:0000256" key="1">
    <source>
        <dbReference type="SAM" id="Phobius"/>
    </source>
</evidence>
<reference evidence="4 5" key="1">
    <citation type="submission" date="2017-06" db="EMBL/GenBank/DDBJ databases">
        <title>Whole Genome Sequences of Colwellia marinimaniae MTCD1.</title>
        <authorList>
            <person name="Kusumoto H."/>
            <person name="Inoue M."/>
            <person name="Tanikawa K."/>
            <person name="Maeji H."/>
            <person name="Cameron J.H."/>
            <person name="Bartlett D.H."/>
        </authorList>
    </citation>
    <scope>NUCLEOTIDE SEQUENCE [LARGE SCALE GENOMIC DNA]</scope>
    <source>
        <strain evidence="4 5">MTCD1</strain>
    </source>
</reference>
<feature type="domain" description="EAL" evidence="2">
    <location>
        <begin position="492"/>
        <end position="738"/>
    </location>
</feature>
<keyword evidence="1" id="KW-0472">Membrane</keyword>
<accession>A0ABQ0MU26</accession>
<sequence length="738" mass="84067">MKQSYTQQESKALRTSTRVVILTSFLILILLVSQSFSASNIHQSYQESLMDSVTDRILSDYQEYFAQLRLEIDLFQQKQLNAIEQLQQQGEQASQQAYMEVLTALSSEIDNTRLFALIDQDGKGTLKHITGNFLADCEEEIAETVQNGVQNKLFLHRSKSSIHFDLLQPLATKSGKGAFFFVAFNPDVLINLLKKYQLPHQQLFLMRADSLGEVELTTETEHSNTSELIIGGELKSFNFVKAIPNTRWQLAIRLSPQYSSNLYRQNLIKALLIWLLLTLFIYGFFRQQKHSLRKQLQVEQALAYVDNYDQLTGLANRVNFDRQLSEHIEANHILTHNSINANTIASKQVGVVIHIDLDKFQVINNSISYAVGDKFLHQISISLKEFLPDDAIISRLGNDEFGILLPELLFSEAKDFAHKVRLLIQKIRIVEYQQDTNITASIGVIILDQSIFDAQQVYSSLGRAVNLAKEKGGNRVQVYQSDDEQLVLHAKEMEAVHDVAEALKDDRLLLYRQKIKPLGRQGSCHYEVLIRMKNAQGMLVPPIHFIPAAEKYGLIRRVDQWVIENTFKMLALSPDDKASYSINISGVSIADRDIYDQVISLFEQYQIPAKRICFEITETSAITHLKSALHFIDKMKAFGCQFSLDDFGSGLSSFSYLQKLPVDIIKIDGAFVRDMDTNPINRVFVENIKRTAEAMNKKTIAEFVENAAIEKILTDIGIDYGQGYHIHKPEPWYEPSQK</sequence>
<keyword evidence="1" id="KW-1133">Transmembrane helix</keyword>
<dbReference type="PROSITE" id="PS50883">
    <property type="entry name" value="EAL"/>
    <property type="match status" value="1"/>
</dbReference>
<organism evidence="4 5">
    <name type="scientific">Colwellia marinimaniae</name>
    <dbReference type="NCBI Taxonomy" id="1513592"/>
    <lineage>
        <taxon>Bacteria</taxon>
        <taxon>Pseudomonadati</taxon>
        <taxon>Pseudomonadota</taxon>
        <taxon>Gammaproteobacteria</taxon>
        <taxon>Alteromonadales</taxon>
        <taxon>Colwelliaceae</taxon>
        <taxon>Colwellia</taxon>
    </lineage>
</organism>
<dbReference type="PANTHER" id="PTHR33121">
    <property type="entry name" value="CYCLIC DI-GMP PHOSPHODIESTERASE PDEF"/>
    <property type="match status" value="1"/>
</dbReference>
<dbReference type="PROSITE" id="PS50887">
    <property type="entry name" value="GGDEF"/>
    <property type="match status" value="1"/>
</dbReference>
<dbReference type="InterPro" id="IPR035919">
    <property type="entry name" value="EAL_sf"/>
</dbReference>
<dbReference type="SUPFAM" id="SSF55073">
    <property type="entry name" value="Nucleotide cyclase"/>
    <property type="match status" value="1"/>
</dbReference>
<protein>
    <submittedName>
        <fullName evidence="4">GGDEF domain-containing protein</fullName>
    </submittedName>
</protein>
<dbReference type="Pfam" id="PF00563">
    <property type="entry name" value="EAL"/>
    <property type="match status" value="1"/>
</dbReference>
<keyword evidence="5" id="KW-1185">Reference proteome</keyword>
<dbReference type="Proteomes" id="UP000197068">
    <property type="component" value="Unassembled WGS sequence"/>
</dbReference>
<dbReference type="PANTHER" id="PTHR33121:SF23">
    <property type="entry name" value="CYCLIC DI-GMP PHOSPHODIESTERASE PDEB"/>
    <property type="match status" value="1"/>
</dbReference>
<feature type="domain" description="GGDEF" evidence="3">
    <location>
        <begin position="348"/>
        <end position="481"/>
    </location>
</feature>
<evidence type="ECO:0000259" key="3">
    <source>
        <dbReference type="PROSITE" id="PS50887"/>
    </source>
</evidence>
<dbReference type="InterPro" id="IPR029787">
    <property type="entry name" value="Nucleotide_cyclase"/>
</dbReference>
<dbReference type="InterPro" id="IPR043128">
    <property type="entry name" value="Rev_trsase/Diguanyl_cyclase"/>
</dbReference>
<dbReference type="InterPro" id="IPR050706">
    <property type="entry name" value="Cyclic-di-GMP_PDE-like"/>
</dbReference>
<proteinExistence type="predicted"/>
<dbReference type="InterPro" id="IPR000160">
    <property type="entry name" value="GGDEF_dom"/>
</dbReference>
<comment type="caution">
    <text evidence="4">The sequence shown here is derived from an EMBL/GenBank/DDBJ whole genome shotgun (WGS) entry which is preliminary data.</text>
</comment>
<dbReference type="CDD" id="cd01948">
    <property type="entry name" value="EAL"/>
    <property type="match status" value="1"/>
</dbReference>
<feature type="transmembrane region" description="Helical" evidence="1">
    <location>
        <begin position="267"/>
        <end position="285"/>
    </location>
</feature>
<dbReference type="SUPFAM" id="SSF141868">
    <property type="entry name" value="EAL domain-like"/>
    <property type="match status" value="1"/>
</dbReference>
<dbReference type="SMART" id="SM00267">
    <property type="entry name" value="GGDEF"/>
    <property type="match status" value="1"/>
</dbReference>